<dbReference type="GO" id="GO:0006272">
    <property type="term" value="P:leading strand elongation"/>
    <property type="evidence" value="ECO:0007669"/>
    <property type="project" value="TreeGrafter"/>
</dbReference>
<dbReference type="InterPro" id="IPR009072">
    <property type="entry name" value="Histone-fold"/>
</dbReference>
<dbReference type="PANTHER" id="PTHR46172:SF1">
    <property type="entry name" value="DNA POLYMERASE EPSILON SUBUNIT 3"/>
    <property type="match status" value="1"/>
</dbReference>
<keyword evidence="2" id="KW-0539">Nucleus</keyword>
<feature type="region of interest" description="Disordered" evidence="5">
    <location>
        <begin position="99"/>
        <end position="207"/>
    </location>
</feature>
<comment type="caution">
    <text evidence="7">The sequence shown here is derived from an EMBL/GenBank/DDBJ whole genome shotgun (WGS) entry which is preliminary data.</text>
</comment>
<sequence>MSNIENLDLPRSIIGRVIKNALPEGAQIQKDAKAAMIKGCTVFINYLTATALDVTKQGDRKSINANDIFRALSIIEFDQFLPTIKVAVAEFQQKAKEKRQEYKRNFKEKHASANSAAGGKPKGGAESGDEHSMHVDGDSSFIHGEDADGVDSAAAPAASSSIPQKRPSMMMPSGGEASKRPRSSLADGSESDDGGGSENGDARSDVD</sequence>
<name>A0AAD5XN99_9FUNG</name>
<evidence type="ECO:0000256" key="3">
    <source>
        <dbReference type="ARBA" id="ARBA00039775"/>
    </source>
</evidence>
<dbReference type="Pfam" id="PF00808">
    <property type="entry name" value="CBFD_NFYB_HMF"/>
    <property type="match status" value="1"/>
</dbReference>
<gene>
    <name evidence="7" type="ORF">HDU87_003207</name>
</gene>
<dbReference type="InterPro" id="IPR051377">
    <property type="entry name" value="DNA_Pol-Epsilon_Subunit"/>
</dbReference>
<dbReference type="GO" id="GO:0008622">
    <property type="term" value="C:epsilon DNA polymerase complex"/>
    <property type="evidence" value="ECO:0007669"/>
    <property type="project" value="TreeGrafter"/>
</dbReference>
<feature type="compositionally biased region" description="Basic and acidic residues" evidence="5">
    <location>
        <begin position="128"/>
        <end position="137"/>
    </location>
</feature>
<dbReference type="GO" id="GO:0046982">
    <property type="term" value="F:protein heterodimerization activity"/>
    <property type="evidence" value="ECO:0007669"/>
    <property type="project" value="InterPro"/>
</dbReference>
<proteinExistence type="predicted"/>
<feature type="domain" description="Transcription factor CBF/NF-Y/archaeal histone" evidence="6">
    <location>
        <begin position="9"/>
        <end position="72"/>
    </location>
</feature>
<evidence type="ECO:0000256" key="2">
    <source>
        <dbReference type="ARBA" id="ARBA00023242"/>
    </source>
</evidence>
<dbReference type="GO" id="GO:0006974">
    <property type="term" value="P:DNA damage response"/>
    <property type="evidence" value="ECO:0007669"/>
    <property type="project" value="TreeGrafter"/>
</dbReference>
<evidence type="ECO:0000313" key="7">
    <source>
        <dbReference type="EMBL" id="KAJ3178939.1"/>
    </source>
</evidence>
<dbReference type="SUPFAM" id="SSF47113">
    <property type="entry name" value="Histone-fold"/>
    <property type="match status" value="1"/>
</dbReference>
<evidence type="ECO:0000256" key="4">
    <source>
        <dbReference type="ARBA" id="ARBA00042096"/>
    </source>
</evidence>
<dbReference type="GO" id="GO:0031490">
    <property type="term" value="F:chromatin DNA binding"/>
    <property type="evidence" value="ECO:0007669"/>
    <property type="project" value="TreeGrafter"/>
</dbReference>
<evidence type="ECO:0000256" key="5">
    <source>
        <dbReference type="SAM" id="MobiDB-lite"/>
    </source>
</evidence>
<dbReference type="InterPro" id="IPR003958">
    <property type="entry name" value="CBFA_NFYB_domain"/>
</dbReference>
<dbReference type="EMBL" id="JADGJQ010000023">
    <property type="protein sequence ID" value="KAJ3178939.1"/>
    <property type="molecule type" value="Genomic_DNA"/>
</dbReference>
<accession>A0AAD5XN99</accession>
<dbReference type="AlphaFoldDB" id="A0AAD5XN99"/>
<dbReference type="GO" id="GO:0031507">
    <property type="term" value="P:heterochromatin formation"/>
    <property type="evidence" value="ECO:0007669"/>
    <property type="project" value="TreeGrafter"/>
</dbReference>
<evidence type="ECO:0000259" key="6">
    <source>
        <dbReference type="Pfam" id="PF00808"/>
    </source>
</evidence>
<dbReference type="CDD" id="cd22928">
    <property type="entry name" value="HFD_POLE3_DPB4"/>
    <property type="match status" value="1"/>
</dbReference>
<evidence type="ECO:0000313" key="8">
    <source>
        <dbReference type="Proteomes" id="UP001212152"/>
    </source>
</evidence>
<protein>
    <recommendedName>
        <fullName evidence="3">DNA polymerase epsilon subunit D</fullName>
    </recommendedName>
    <alternativeName>
        <fullName evidence="4">DNA polymerase II subunit D</fullName>
    </alternativeName>
</protein>
<feature type="compositionally biased region" description="Low complexity" evidence="5">
    <location>
        <begin position="152"/>
        <end position="161"/>
    </location>
</feature>
<dbReference type="Proteomes" id="UP001212152">
    <property type="component" value="Unassembled WGS sequence"/>
</dbReference>
<evidence type="ECO:0000256" key="1">
    <source>
        <dbReference type="ARBA" id="ARBA00004123"/>
    </source>
</evidence>
<organism evidence="7 8">
    <name type="scientific">Geranomyces variabilis</name>
    <dbReference type="NCBI Taxonomy" id="109894"/>
    <lineage>
        <taxon>Eukaryota</taxon>
        <taxon>Fungi</taxon>
        <taxon>Fungi incertae sedis</taxon>
        <taxon>Chytridiomycota</taxon>
        <taxon>Chytridiomycota incertae sedis</taxon>
        <taxon>Chytridiomycetes</taxon>
        <taxon>Spizellomycetales</taxon>
        <taxon>Powellomycetaceae</taxon>
        <taxon>Geranomyces</taxon>
    </lineage>
</organism>
<keyword evidence="8" id="KW-1185">Reference proteome</keyword>
<dbReference type="GO" id="GO:0008623">
    <property type="term" value="C:CHRAC"/>
    <property type="evidence" value="ECO:0007669"/>
    <property type="project" value="TreeGrafter"/>
</dbReference>
<dbReference type="PANTHER" id="PTHR46172">
    <property type="entry name" value="DNA POLYMERASE EPSILON SUBUNIT 3"/>
    <property type="match status" value="1"/>
</dbReference>
<feature type="compositionally biased region" description="Basic and acidic residues" evidence="5">
    <location>
        <begin position="99"/>
        <end position="111"/>
    </location>
</feature>
<dbReference type="Gene3D" id="1.10.20.10">
    <property type="entry name" value="Histone, subunit A"/>
    <property type="match status" value="1"/>
</dbReference>
<reference evidence="7" key="1">
    <citation type="submission" date="2020-05" db="EMBL/GenBank/DDBJ databases">
        <title>Phylogenomic resolution of chytrid fungi.</title>
        <authorList>
            <person name="Stajich J.E."/>
            <person name="Amses K."/>
            <person name="Simmons R."/>
            <person name="Seto K."/>
            <person name="Myers J."/>
            <person name="Bonds A."/>
            <person name="Quandt C.A."/>
            <person name="Barry K."/>
            <person name="Liu P."/>
            <person name="Grigoriev I."/>
            <person name="Longcore J.E."/>
            <person name="James T.Y."/>
        </authorList>
    </citation>
    <scope>NUCLEOTIDE SEQUENCE</scope>
    <source>
        <strain evidence="7">JEL0379</strain>
    </source>
</reference>
<comment type="subcellular location">
    <subcellularLocation>
        <location evidence="1">Nucleus</location>
    </subcellularLocation>
</comment>